<evidence type="ECO:0000259" key="6">
    <source>
        <dbReference type="Pfam" id="PF02365"/>
    </source>
</evidence>
<dbReference type="SUPFAM" id="SSF101941">
    <property type="entry name" value="NAC domain"/>
    <property type="match status" value="1"/>
</dbReference>
<reference evidence="7" key="2">
    <citation type="submission" date="2023-06" db="EMBL/GenBank/DDBJ databases">
        <authorList>
            <person name="Swenson N.G."/>
            <person name="Wegrzyn J.L."/>
            <person name="Mcevoy S.L."/>
        </authorList>
    </citation>
    <scope>NUCLEOTIDE SEQUENCE</scope>
    <source>
        <strain evidence="7">NS2018</strain>
        <tissue evidence="7">Leaf</tissue>
    </source>
</reference>
<evidence type="ECO:0000256" key="1">
    <source>
        <dbReference type="ARBA" id="ARBA00023015"/>
    </source>
</evidence>
<evidence type="ECO:0000256" key="3">
    <source>
        <dbReference type="ARBA" id="ARBA00023163"/>
    </source>
</evidence>
<keyword evidence="8" id="KW-1185">Reference proteome</keyword>
<gene>
    <name evidence="7" type="ORF">LWI29_027392</name>
</gene>
<keyword evidence="2" id="KW-0238">DNA-binding</keyword>
<dbReference type="Pfam" id="PF02365">
    <property type="entry name" value="NAM"/>
    <property type="match status" value="1"/>
</dbReference>
<dbReference type="GO" id="GO:0006355">
    <property type="term" value="P:regulation of DNA-templated transcription"/>
    <property type="evidence" value="ECO:0007669"/>
    <property type="project" value="InterPro"/>
</dbReference>
<accession>A0AA39SRA8</accession>
<keyword evidence="1" id="KW-0805">Transcription regulation</keyword>
<feature type="domain" description="NAC" evidence="6">
    <location>
        <begin position="15"/>
        <end position="62"/>
    </location>
</feature>
<feature type="region of interest" description="Disordered" evidence="5">
    <location>
        <begin position="250"/>
        <end position="299"/>
    </location>
</feature>
<feature type="region of interest" description="Disordered" evidence="5">
    <location>
        <begin position="206"/>
        <end position="231"/>
    </location>
</feature>
<name>A0AA39SRA8_ACESA</name>
<reference evidence="7" key="1">
    <citation type="journal article" date="2022" name="Plant J.">
        <title>Strategies of tolerance reflected in two North American maple genomes.</title>
        <authorList>
            <person name="McEvoy S.L."/>
            <person name="Sezen U.U."/>
            <person name="Trouern-Trend A."/>
            <person name="McMahon S.M."/>
            <person name="Schaberg P.G."/>
            <person name="Yang J."/>
            <person name="Wegrzyn J.L."/>
            <person name="Swenson N.G."/>
        </authorList>
    </citation>
    <scope>NUCLEOTIDE SEQUENCE</scope>
    <source>
        <strain evidence="7">NS2018</strain>
    </source>
</reference>
<dbReference type="EMBL" id="JAUESC010000004">
    <property type="protein sequence ID" value="KAK0597666.1"/>
    <property type="molecule type" value="Genomic_DNA"/>
</dbReference>
<feature type="region of interest" description="Disordered" evidence="5">
    <location>
        <begin position="60"/>
        <end position="126"/>
    </location>
</feature>
<evidence type="ECO:0000256" key="5">
    <source>
        <dbReference type="SAM" id="MobiDB-lite"/>
    </source>
</evidence>
<dbReference type="AlphaFoldDB" id="A0AA39SRA8"/>
<dbReference type="GO" id="GO:0003677">
    <property type="term" value="F:DNA binding"/>
    <property type="evidence" value="ECO:0007669"/>
    <property type="project" value="UniProtKB-KW"/>
</dbReference>
<evidence type="ECO:0000256" key="4">
    <source>
        <dbReference type="ARBA" id="ARBA00023242"/>
    </source>
</evidence>
<feature type="region of interest" description="Disordered" evidence="5">
    <location>
        <begin position="318"/>
        <end position="404"/>
    </location>
</feature>
<dbReference type="Proteomes" id="UP001168877">
    <property type="component" value="Unassembled WGS sequence"/>
</dbReference>
<evidence type="ECO:0000256" key="2">
    <source>
        <dbReference type="ARBA" id="ARBA00023125"/>
    </source>
</evidence>
<sequence length="479" mass="53536">MADEEQREQLKADLMGYRFLPTEEEIVSYFLAEKLRGHDNKVRTIEVVDINKFEPWELPHDADEPSPLPLSSNSGNCLNGNIVPQEKNELPSDLQSFLDNNEPDNSSLSSVQFQRPTAEGPSCSNGSINVLDVVRSQLDTREQDDDFFDSWLATGEDQHLHEENLQTSLHDFHPMNTLAGYTESNLPVEQSGSSRDGPIVVKCKFRRTSAGSAPSTSEERETSAPSTSGERTAARLVCFHIQRTGNLARDISIQEPEARAPSTFRKRAGSKQAPSTFEDRETSAPSTSGERTAAWPSGFHIQRRRAISIRELEARAPSTFRKRAGSMQAPSTFEDRETSAPSTSGERTAARPSSFHIQRRRAISIREPEARAPSTFRKPARSKQAPSTFEDRETSAPSTSGERTAARLSGFHIQRRRAISIRELEARAPSTFRKRAGSKQAAFTSGEQAATGCKRRLRYILCFFGSFWNWGRNKKAQEK</sequence>
<dbReference type="Gene3D" id="2.170.150.80">
    <property type="entry name" value="NAC domain"/>
    <property type="match status" value="1"/>
</dbReference>
<evidence type="ECO:0000313" key="7">
    <source>
        <dbReference type="EMBL" id="KAK0597666.1"/>
    </source>
</evidence>
<evidence type="ECO:0000313" key="8">
    <source>
        <dbReference type="Proteomes" id="UP001168877"/>
    </source>
</evidence>
<protein>
    <recommendedName>
        <fullName evidence="6">NAC domain-containing protein</fullName>
    </recommendedName>
</protein>
<dbReference type="InterPro" id="IPR003441">
    <property type="entry name" value="NAC-dom"/>
</dbReference>
<comment type="caution">
    <text evidence="7">The sequence shown here is derived from an EMBL/GenBank/DDBJ whole genome shotgun (WGS) entry which is preliminary data.</text>
</comment>
<proteinExistence type="predicted"/>
<organism evidence="7 8">
    <name type="scientific">Acer saccharum</name>
    <name type="common">Sugar maple</name>
    <dbReference type="NCBI Taxonomy" id="4024"/>
    <lineage>
        <taxon>Eukaryota</taxon>
        <taxon>Viridiplantae</taxon>
        <taxon>Streptophyta</taxon>
        <taxon>Embryophyta</taxon>
        <taxon>Tracheophyta</taxon>
        <taxon>Spermatophyta</taxon>
        <taxon>Magnoliopsida</taxon>
        <taxon>eudicotyledons</taxon>
        <taxon>Gunneridae</taxon>
        <taxon>Pentapetalae</taxon>
        <taxon>rosids</taxon>
        <taxon>malvids</taxon>
        <taxon>Sapindales</taxon>
        <taxon>Sapindaceae</taxon>
        <taxon>Hippocastanoideae</taxon>
        <taxon>Acereae</taxon>
        <taxon>Acer</taxon>
    </lineage>
</organism>
<dbReference type="InterPro" id="IPR036093">
    <property type="entry name" value="NAC_dom_sf"/>
</dbReference>
<keyword evidence="4" id="KW-0539">Nucleus</keyword>
<keyword evidence="3" id="KW-0804">Transcription</keyword>
<feature type="compositionally biased region" description="Low complexity" evidence="5">
    <location>
        <begin position="69"/>
        <end position="81"/>
    </location>
</feature>
<feature type="compositionally biased region" description="Polar residues" evidence="5">
    <location>
        <begin position="93"/>
        <end position="115"/>
    </location>
</feature>